<keyword evidence="2" id="KW-0472">Membrane</keyword>
<reference evidence="3 4" key="2">
    <citation type="journal article" date="2012" name="Open Biol.">
        <title>Characteristics of nucleosomes and linker DNA regions on the genome of the basidiomycete Mixia osmundae revealed by mono- and dinucleosome mapping.</title>
        <authorList>
            <person name="Nishida H."/>
            <person name="Kondo S."/>
            <person name="Matsumoto T."/>
            <person name="Suzuki Y."/>
            <person name="Yoshikawa H."/>
            <person name="Taylor T.D."/>
            <person name="Sugiyama J."/>
        </authorList>
    </citation>
    <scope>NUCLEOTIDE SEQUENCE [LARGE SCALE GENOMIC DNA]</scope>
    <source>
        <strain evidence="4">CBS 9802 / IAM 14324 / JCM 22182 / KY 12970</strain>
    </source>
</reference>
<evidence type="ECO:0000313" key="4">
    <source>
        <dbReference type="Proteomes" id="UP000009131"/>
    </source>
</evidence>
<keyword evidence="2" id="KW-0812">Transmembrane</keyword>
<keyword evidence="2" id="KW-1133">Transmembrane helix</keyword>
<feature type="compositionally biased region" description="Acidic residues" evidence="1">
    <location>
        <begin position="287"/>
        <end position="297"/>
    </location>
</feature>
<dbReference type="HOGENOM" id="CLU_842210_0_0_1"/>
<evidence type="ECO:0000313" key="3">
    <source>
        <dbReference type="EMBL" id="GAA94276.1"/>
    </source>
</evidence>
<proteinExistence type="predicted"/>
<dbReference type="OrthoDB" id="73168at2759"/>
<dbReference type="PANTHER" id="PTHR28229">
    <property type="entry name" value="TRANSLOCATION PROTEIN SEC66"/>
    <property type="match status" value="1"/>
</dbReference>
<dbReference type="Proteomes" id="UP000009131">
    <property type="component" value="Unassembled WGS sequence"/>
</dbReference>
<dbReference type="PANTHER" id="PTHR28229:SF1">
    <property type="entry name" value="TRANSLOCATION PROTEIN SEC66"/>
    <property type="match status" value="1"/>
</dbReference>
<feature type="transmembrane region" description="Helical" evidence="2">
    <location>
        <begin position="6"/>
        <end position="27"/>
    </location>
</feature>
<dbReference type="Pfam" id="PF09802">
    <property type="entry name" value="Sec66"/>
    <property type="match status" value="1"/>
</dbReference>
<protein>
    <recommendedName>
        <fullName evidence="5">Translocation protein SEC66</fullName>
    </recommendedName>
</protein>
<dbReference type="eggNOG" id="KOG4699">
    <property type="taxonomic scope" value="Eukaryota"/>
</dbReference>
<dbReference type="GO" id="GO:0031207">
    <property type="term" value="C:Sec62/Sec63 complex"/>
    <property type="evidence" value="ECO:0007669"/>
    <property type="project" value="InterPro"/>
</dbReference>
<accession>G7DUL6</accession>
<name>G7DUL6_MIXOS</name>
<gene>
    <name evidence="3" type="primary">Mo00925</name>
    <name evidence="3" type="ORF">E5Q_00925</name>
</gene>
<dbReference type="AlphaFoldDB" id="G7DUL6"/>
<evidence type="ECO:0008006" key="5">
    <source>
        <dbReference type="Google" id="ProtNLM"/>
    </source>
</evidence>
<dbReference type="RefSeq" id="XP_014564950.1">
    <property type="nucleotide sequence ID" value="XM_014709464.1"/>
</dbReference>
<dbReference type="EMBL" id="BABT02000029">
    <property type="protein sequence ID" value="GAA94276.1"/>
    <property type="molecule type" value="Genomic_DNA"/>
</dbReference>
<evidence type="ECO:0000256" key="1">
    <source>
        <dbReference type="SAM" id="MobiDB-lite"/>
    </source>
</evidence>
<feature type="compositionally biased region" description="Basic residues" evidence="1">
    <location>
        <begin position="314"/>
        <end position="330"/>
    </location>
</feature>
<dbReference type="STRING" id="764103.G7DUL6"/>
<dbReference type="FunCoup" id="G7DUL6">
    <property type="interactions" value="48"/>
</dbReference>
<sequence>MGFLGVLASLTAPLAYVIVLFGGLSLFSKIYRRRAAASATYEPWYPPHHDRDIYVSLLSLEPPPQLPILVAALLRRAVFDVKLMWQNRETKQALNQLLLKGQIGDELWNRFLVAEKELELELVEVVEEANTLKEGWGQVIFGLANEMAMHEKQKEIYEQIPSLRAQEKARLEESLISAPKELQISGAVPLGAYKPVSPSARQIALNAQAMQAMQQQQQAMQQAQMQAMQAAQGKATPGQGPLLQVGPAPPVTNGTANGKAVKIGALTNGSLAPPPATGSRATSSNGDGDEDSDEDSPEEKPSGQPRNAASMAAKKARNKKKKAAKAKKAK</sequence>
<keyword evidence="4" id="KW-1185">Reference proteome</keyword>
<dbReference type="GO" id="GO:0031204">
    <property type="term" value="P:post-translational protein targeting to membrane, translocation"/>
    <property type="evidence" value="ECO:0007669"/>
    <property type="project" value="InterPro"/>
</dbReference>
<organism evidence="3 4">
    <name type="scientific">Mixia osmundae (strain CBS 9802 / IAM 14324 / JCM 22182 / KY 12970)</name>
    <dbReference type="NCBI Taxonomy" id="764103"/>
    <lineage>
        <taxon>Eukaryota</taxon>
        <taxon>Fungi</taxon>
        <taxon>Dikarya</taxon>
        <taxon>Basidiomycota</taxon>
        <taxon>Pucciniomycotina</taxon>
        <taxon>Mixiomycetes</taxon>
        <taxon>Mixiales</taxon>
        <taxon>Mixiaceae</taxon>
        <taxon>Mixia</taxon>
    </lineage>
</organism>
<dbReference type="InParanoid" id="G7DUL6"/>
<reference evidence="3 4" key="1">
    <citation type="journal article" date="2011" name="J. Gen. Appl. Microbiol.">
        <title>Draft genome sequencing of the enigmatic basidiomycete Mixia osmundae.</title>
        <authorList>
            <person name="Nishida H."/>
            <person name="Nagatsuka Y."/>
            <person name="Sugiyama J."/>
        </authorList>
    </citation>
    <scope>NUCLEOTIDE SEQUENCE [LARGE SCALE GENOMIC DNA]</scope>
    <source>
        <strain evidence="4">CBS 9802 / IAM 14324 / JCM 22182 / KY 12970</strain>
    </source>
</reference>
<feature type="region of interest" description="Disordered" evidence="1">
    <location>
        <begin position="230"/>
        <end position="330"/>
    </location>
</feature>
<comment type="caution">
    <text evidence="3">The sequence shown here is derived from an EMBL/GenBank/DDBJ whole genome shotgun (WGS) entry which is preliminary data.</text>
</comment>
<dbReference type="InterPro" id="IPR018624">
    <property type="entry name" value="Sec66"/>
</dbReference>
<evidence type="ECO:0000256" key="2">
    <source>
        <dbReference type="SAM" id="Phobius"/>
    </source>
</evidence>